<feature type="compositionally biased region" description="Polar residues" evidence="2">
    <location>
        <begin position="151"/>
        <end position="170"/>
    </location>
</feature>
<feature type="compositionally biased region" description="Low complexity" evidence="2">
    <location>
        <begin position="72"/>
        <end position="84"/>
    </location>
</feature>
<keyword evidence="1" id="KW-0175">Coiled coil</keyword>
<evidence type="ECO:0000256" key="1">
    <source>
        <dbReference type="SAM" id="Coils"/>
    </source>
</evidence>
<feature type="compositionally biased region" description="Basic and acidic residues" evidence="2">
    <location>
        <begin position="224"/>
        <end position="241"/>
    </location>
</feature>
<gene>
    <name evidence="3" type="ORF">OKJ99_16225</name>
</gene>
<comment type="caution">
    <text evidence="3">The sequence shown here is derived from an EMBL/GenBank/DDBJ whole genome shotgun (WGS) entry which is preliminary data.</text>
</comment>
<reference evidence="3 4" key="1">
    <citation type="submission" date="2022-10" db="EMBL/GenBank/DDBJ databases">
        <authorList>
            <person name="Xie J."/>
            <person name="Shen N."/>
        </authorList>
    </citation>
    <scope>NUCLEOTIDE SEQUENCE [LARGE SCALE GENOMIC DNA]</scope>
    <source>
        <strain evidence="3 4">YIM65594</strain>
    </source>
</reference>
<feature type="coiled-coil region" evidence="1">
    <location>
        <begin position="15"/>
        <end position="56"/>
    </location>
</feature>
<evidence type="ECO:0008006" key="5">
    <source>
        <dbReference type="Google" id="ProtNLM"/>
    </source>
</evidence>
<accession>A0ABU6F4W2</accession>
<evidence type="ECO:0000313" key="3">
    <source>
        <dbReference type="EMBL" id="MEB8339039.1"/>
    </source>
</evidence>
<dbReference type="Proteomes" id="UP001354931">
    <property type="component" value="Unassembled WGS sequence"/>
</dbReference>
<feature type="region of interest" description="Disordered" evidence="2">
    <location>
        <begin position="60"/>
        <end position="176"/>
    </location>
</feature>
<evidence type="ECO:0000256" key="2">
    <source>
        <dbReference type="SAM" id="MobiDB-lite"/>
    </source>
</evidence>
<feature type="compositionally biased region" description="Low complexity" evidence="2">
    <location>
        <begin position="95"/>
        <end position="134"/>
    </location>
</feature>
<name>A0ABU6F4W2_9ACTN</name>
<feature type="region of interest" description="Disordered" evidence="2">
    <location>
        <begin position="212"/>
        <end position="241"/>
    </location>
</feature>
<organism evidence="3 4">
    <name type="scientific">Streptomyces endophyticus</name>
    <dbReference type="NCBI Taxonomy" id="714166"/>
    <lineage>
        <taxon>Bacteria</taxon>
        <taxon>Bacillati</taxon>
        <taxon>Actinomycetota</taxon>
        <taxon>Actinomycetes</taxon>
        <taxon>Kitasatosporales</taxon>
        <taxon>Streptomycetaceae</taxon>
        <taxon>Streptomyces</taxon>
    </lineage>
</organism>
<protein>
    <recommendedName>
        <fullName evidence="5">Regulatory protein</fullName>
    </recommendedName>
</protein>
<proteinExistence type="predicted"/>
<keyword evidence="4" id="KW-1185">Reference proteome</keyword>
<evidence type="ECO:0000313" key="4">
    <source>
        <dbReference type="Proteomes" id="UP001354931"/>
    </source>
</evidence>
<feature type="compositionally biased region" description="Low complexity" evidence="2">
    <location>
        <begin position="212"/>
        <end position="223"/>
    </location>
</feature>
<dbReference type="RefSeq" id="WP_326016924.1">
    <property type="nucleotide sequence ID" value="NZ_JAOZYC010000108.1"/>
</dbReference>
<sequence length="241" mass="25157">MSDTTPRTELKSRYADRIQDDIAHNESELKRISEEISSLQAELGTLEENRTLLESMLKSLGSGGVLPPLPAPAAEKTAGKAAGKVPRQKARDTTAAKPAQAKKTRETPAAPAKAAKSAKPAKAAAATKPAAPAAEKTEPQGSTLVELIVSQLGSETSPRSAAEITSTLQKTHPKREFSTKVVRNTLEALVAKARAERTRQQRSVFYVALPGTGTPAKAAADTKTGADKAVDSKAGAKDGAA</sequence>
<dbReference type="EMBL" id="JAOZYC010000108">
    <property type="protein sequence ID" value="MEB8339039.1"/>
    <property type="molecule type" value="Genomic_DNA"/>
</dbReference>